<gene>
    <name evidence="2" type="ORF">CA260_18720</name>
</gene>
<dbReference type="Gene3D" id="1.20.1640.10">
    <property type="entry name" value="Multidrug efflux transporter AcrB transmembrane domain"/>
    <property type="match status" value="2"/>
</dbReference>
<dbReference type="Gene3D" id="3.30.2090.10">
    <property type="entry name" value="Multidrug efflux transporter AcrB TolC docking domain, DN and DC subdomains"/>
    <property type="match status" value="2"/>
</dbReference>
<feature type="transmembrane region" description="Helical" evidence="1">
    <location>
        <begin position="382"/>
        <end position="407"/>
    </location>
</feature>
<feature type="transmembrane region" description="Helical" evidence="1">
    <location>
        <begin position="907"/>
        <end position="929"/>
    </location>
</feature>
<name>A0A328P095_9GAMM</name>
<dbReference type="SUPFAM" id="SSF82866">
    <property type="entry name" value="Multidrug efflux transporter AcrB transmembrane domain"/>
    <property type="match status" value="2"/>
</dbReference>
<comment type="caution">
    <text evidence="2">The sequence shown here is derived from an EMBL/GenBank/DDBJ whole genome shotgun (WGS) entry which is preliminary data.</text>
</comment>
<keyword evidence="1" id="KW-0812">Transmembrane</keyword>
<feature type="transmembrane region" description="Helical" evidence="1">
    <location>
        <begin position="333"/>
        <end position="349"/>
    </location>
</feature>
<dbReference type="SUPFAM" id="SSF82693">
    <property type="entry name" value="Multidrug efflux transporter AcrB pore domain, PN1, PN2, PC1 and PC2 subdomains"/>
    <property type="match status" value="3"/>
</dbReference>
<feature type="transmembrane region" description="Helical" evidence="1">
    <location>
        <begin position="950"/>
        <end position="972"/>
    </location>
</feature>
<dbReference type="PANTHER" id="PTHR32063:SF24">
    <property type="entry name" value="CATION EFFLUX SYSTEM (ACRB_ACRD_ACRF FAMILY)"/>
    <property type="match status" value="1"/>
</dbReference>
<dbReference type="PRINTS" id="PR00702">
    <property type="entry name" value="ACRIFLAVINRP"/>
</dbReference>
<feature type="transmembrane region" description="Helical" evidence="1">
    <location>
        <begin position="845"/>
        <end position="867"/>
    </location>
</feature>
<keyword evidence="1" id="KW-1133">Transmembrane helix</keyword>
<dbReference type="Pfam" id="PF00873">
    <property type="entry name" value="ACR_tran"/>
    <property type="match status" value="1"/>
</dbReference>
<dbReference type="Proteomes" id="UP000248926">
    <property type="component" value="Unassembled WGS sequence"/>
</dbReference>
<dbReference type="RefSeq" id="WP_111984597.1">
    <property type="nucleotide sequence ID" value="NZ_NFZS01000005.1"/>
</dbReference>
<dbReference type="Gene3D" id="3.30.70.1320">
    <property type="entry name" value="Multidrug efflux transporter AcrB pore domain like"/>
    <property type="match status" value="1"/>
</dbReference>
<organism evidence="2 3">
    <name type="scientific">Dyella jiangningensis</name>
    <dbReference type="NCBI Taxonomy" id="1379159"/>
    <lineage>
        <taxon>Bacteria</taxon>
        <taxon>Pseudomonadati</taxon>
        <taxon>Pseudomonadota</taxon>
        <taxon>Gammaproteobacteria</taxon>
        <taxon>Lysobacterales</taxon>
        <taxon>Rhodanobacteraceae</taxon>
        <taxon>Dyella</taxon>
    </lineage>
</organism>
<feature type="transmembrane region" description="Helical" evidence="1">
    <location>
        <begin position="874"/>
        <end position="895"/>
    </location>
</feature>
<evidence type="ECO:0000313" key="2">
    <source>
        <dbReference type="EMBL" id="RAO74841.1"/>
    </source>
</evidence>
<keyword evidence="1" id="KW-0472">Membrane</keyword>
<dbReference type="OrthoDB" id="9758297at2"/>
<feature type="transmembrane region" description="Helical" evidence="1">
    <location>
        <begin position="978"/>
        <end position="1001"/>
    </location>
</feature>
<dbReference type="SUPFAM" id="SSF82714">
    <property type="entry name" value="Multidrug efflux transporter AcrB TolC docking domain, DN and DC subdomains"/>
    <property type="match status" value="2"/>
</dbReference>
<dbReference type="PANTHER" id="PTHR32063">
    <property type="match status" value="1"/>
</dbReference>
<dbReference type="AlphaFoldDB" id="A0A328P095"/>
<dbReference type="InterPro" id="IPR001036">
    <property type="entry name" value="Acrflvin-R"/>
</dbReference>
<dbReference type="EMBL" id="NFZS01000005">
    <property type="protein sequence ID" value="RAO74841.1"/>
    <property type="molecule type" value="Genomic_DNA"/>
</dbReference>
<dbReference type="Gene3D" id="3.30.70.1430">
    <property type="entry name" value="Multidrug efflux transporter AcrB pore domain"/>
    <property type="match status" value="2"/>
</dbReference>
<proteinExistence type="predicted"/>
<dbReference type="Gene3D" id="3.30.70.1440">
    <property type="entry name" value="Multidrug efflux transporter AcrB pore domain"/>
    <property type="match status" value="1"/>
</dbReference>
<feature type="transmembrane region" description="Helical" evidence="1">
    <location>
        <begin position="519"/>
        <end position="539"/>
    </location>
</feature>
<dbReference type="GO" id="GO:0005886">
    <property type="term" value="C:plasma membrane"/>
    <property type="evidence" value="ECO:0007669"/>
    <property type="project" value="TreeGrafter"/>
</dbReference>
<reference evidence="2 3" key="1">
    <citation type="journal article" date="2018" name="Genet. Mol. Biol.">
        <title>The genome sequence of Dyella jiangningensis FCAV SCS01 from a lignocellulose-decomposing microbial consortium metagenome reveals potential for biotechnological applications.</title>
        <authorList>
            <person name="Desiderato J.G."/>
            <person name="Alvarenga D.O."/>
            <person name="Constancio M.T.L."/>
            <person name="Alves L.M.C."/>
            <person name="Varani A.M."/>
        </authorList>
    </citation>
    <scope>NUCLEOTIDE SEQUENCE [LARGE SCALE GENOMIC DNA]</scope>
    <source>
        <strain evidence="2 3">FCAV SCS01</strain>
    </source>
</reference>
<accession>A0A328P095</accession>
<feature type="transmembrane region" description="Helical" evidence="1">
    <location>
        <begin position="428"/>
        <end position="448"/>
    </location>
</feature>
<sequence>MSMPSFLARHARAIVIVAFALALAGLASSFTLPVGLFPQVSFPRVVVDLDAGDRPADQTALLLTRPVEEAIRTVPGVANVRSDTTRGSAQISVDFGWGRDMIASTLQVDAAIARVLPSLPPGATYNVRRMDPTVFPIISYALQSDSLSPVALRDLAQYQIVPLLASVDGLARVDVQGGETAELQVDADPRKLAQYGLGLDDLVSALSGANQLEAVGRLQDRNQLYLVVADHSLQHIEALRKIVVKNDPHGWVRLGDVADIHAGYVPQWVKVSEDGKPAVLFNVYEQPDGNAVQIAAAVRQKLAAFRLPAGVRLKNWYDQSELVVESAHSVRDAVLIGLLLAAAVLLLFLRNLRVTLIAMVVVPLTLAVTVLLLQVFGMSFNIMTLGGIAAAVGLVIDDVIVMVEHVARRAGAAEGGGEEAVLPAAREFLAPLTGSSLATLIVFIPLGLLSGVTGSFSKALSLTMAAALTVSWLASAWVVPPLLRWLVDFKRWHDPGFTHDQWLSRWHGRLYDGLSRRPAWLLLIVTPLLVIGAIAYTHVTTGFMPAVDESGFVMDYYTKPGTSLPETARQIGQVEGILRSMPEVDTFSRRLGTGLGGDLGQSYHGDFFVRLKPDHARATEDVMSDVRQHVESEVPGVQVELAQLMEDLIGDLTAVPQPIEIKLYAVDPTQLVPQAQKIAKALADIPGVVEIKDGVQLAGDALNVQVDADKATVEGMTVGAITQAVNNALAGVVATQLPQATKSVGVRVRMPDAMQWRLPQLLALPIRAPDGHVFPLSRVATITTENGQPQISRENLQQMVAVTARIEGRGMGAAVADVKKLLARPGMLDADMRYELGGLYQQQQIAFVGLTKVFLLALVAEFVLLLFLYGRPGLAVIVMACSLFSATAVFIALWLCGVDLNITAMMGMTMIIGMGTEMAIFFVSEYVTLARTMPLHQALRTASRDRLRPITMTTLAAILTLLPLALALGAGAGIQQPLAIAIIAGLTLQYPLVLLVLPTLIGLASRRSHQPDDGRVTKGFQ</sequence>
<evidence type="ECO:0000313" key="3">
    <source>
        <dbReference type="Proteomes" id="UP000248926"/>
    </source>
</evidence>
<feature type="transmembrane region" description="Helical" evidence="1">
    <location>
        <begin position="356"/>
        <end position="376"/>
    </location>
</feature>
<protein>
    <submittedName>
        <fullName evidence="2">Transporter</fullName>
    </submittedName>
</protein>
<feature type="transmembrane region" description="Helical" evidence="1">
    <location>
        <begin position="460"/>
        <end position="483"/>
    </location>
</feature>
<dbReference type="GO" id="GO:0042910">
    <property type="term" value="F:xenobiotic transmembrane transporter activity"/>
    <property type="evidence" value="ECO:0007669"/>
    <property type="project" value="TreeGrafter"/>
</dbReference>
<keyword evidence="3" id="KW-1185">Reference proteome</keyword>
<dbReference type="InterPro" id="IPR027463">
    <property type="entry name" value="AcrB_DN_DC_subdom"/>
</dbReference>
<evidence type="ECO:0000256" key="1">
    <source>
        <dbReference type="SAM" id="Phobius"/>
    </source>
</evidence>